<feature type="transmembrane region" description="Helical" evidence="7">
    <location>
        <begin position="309"/>
        <end position="329"/>
    </location>
</feature>
<dbReference type="Gene3D" id="1.20.1250.20">
    <property type="entry name" value="MFS general substrate transporter like domains"/>
    <property type="match status" value="2"/>
</dbReference>
<feature type="domain" description="Major facilitator superfamily (MFS) profile" evidence="8">
    <location>
        <begin position="37"/>
        <end position="430"/>
    </location>
</feature>
<name>A0A147KDR1_THECS</name>
<reference evidence="10" key="1">
    <citation type="journal article" date="2017" name="Acta Aliment.">
        <title>Plant polysaccharide degrading enzyme system of Thermpbifida cellulosilytica TB100 revealed by de novo genome project data.</title>
        <authorList>
            <person name="Toth A."/>
            <person name="Baka E."/>
            <person name="Luzics S."/>
            <person name="Bata-Vidacs I."/>
            <person name="Nagy I."/>
            <person name="Balint B."/>
            <person name="Herceg R."/>
            <person name="Olasz F."/>
            <person name="Wilk T."/>
            <person name="Nagy T."/>
            <person name="Kriszt B."/>
            <person name="Nagy I."/>
            <person name="Kukolya J."/>
        </authorList>
    </citation>
    <scope>NUCLEOTIDE SEQUENCE [LARGE SCALE GENOMIC DNA]</scope>
    <source>
        <strain evidence="10">TB100</strain>
    </source>
</reference>
<keyword evidence="2" id="KW-1003">Cell membrane</keyword>
<dbReference type="PATRIC" id="fig|665004.4.peg.2372"/>
<dbReference type="InterPro" id="IPR036259">
    <property type="entry name" value="MFS_trans_sf"/>
</dbReference>
<keyword evidence="4 7" id="KW-1133">Transmembrane helix</keyword>
<comment type="caution">
    <text evidence="9">The sequence shown here is derived from an EMBL/GenBank/DDBJ whole genome shotgun (WGS) entry which is preliminary data.</text>
</comment>
<feature type="transmembrane region" description="Helical" evidence="7">
    <location>
        <begin position="103"/>
        <end position="121"/>
    </location>
</feature>
<accession>A0A147KDR1</accession>
<evidence type="ECO:0000259" key="8">
    <source>
        <dbReference type="PROSITE" id="PS50850"/>
    </source>
</evidence>
<dbReference type="SUPFAM" id="SSF103473">
    <property type="entry name" value="MFS general substrate transporter"/>
    <property type="match status" value="1"/>
</dbReference>
<evidence type="ECO:0000256" key="6">
    <source>
        <dbReference type="SAM" id="MobiDB-lite"/>
    </source>
</evidence>
<feature type="region of interest" description="Disordered" evidence="6">
    <location>
        <begin position="1"/>
        <end position="30"/>
    </location>
</feature>
<dbReference type="GO" id="GO:0022857">
    <property type="term" value="F:transmembrane transporter activity"/>
    <property type="evidence" value="ECO:0007669"/>
    <property type="project" value="InterPro"/>
</dbReference>
<feature type="transmembrane region" description="Helical" evidence="7">
    <location>
        <begin position="133"/>
        <end position="153"/>
    </location>
</feature>
<dbReference type="InterPro" id="IPR050189">
    <property type="entry name" value="MFS_Efflux_Transporters"/>
</dbReference>
<organism evidence="9 10">
    <name type="scientific">Thermobifida cellulosilytica TB100</name>
    <dbReference type="NCBI Taxonomy" id="665004"/>
    <lineage>
        <taxon>Bacteria</taxon>
        <taxon>Bacillati</taxon>
        <taxon>Actinomycetota</taxon>
        <taxon>Actinomycetes</taxon>
        <taxon>Streptosporangiales</taxon>
        <taxon>Nocardiopsidaceae</taxon>
        <taxon>Thermobifida</taxon>
    </lineage>
</organism>
<dbReference type="CDD" id="cd06174">
    <property type="entry name" value="MFS"/>
    <property type="match status" value="1"/>
</dbReference>
<evidence type="ECO:0000256" key="7">
    <source>
        <dbReference type="SAM" id="Phobius"/>
    </source>
</evidence>
<feature type="compositionally biased region" description="Polar residues" evidence="6">
    <location>
        <begin position="1"/>
        <end position="11"/>
    </location>
</feature>
<feature type="transmembrane region" description="Helical" evidence="7">
    <location>
        <begin position="245"/>
        <end position="265"/>
    </location>
</feature>
<sequence length="431" mass="44938">MSLHTPQQADTQRSDDRTSAVPRVASEPPGGPRAWLVWGTAASVYLLAMFHRNGMSAAALQAQERFDVGPALLSVLPMVQLAIYVLLQIPSGLLADRLGPRRSLLISLGVMAAGTILFALAPDARAAVAGRVLIGAGDSLVFLNVIRVAALWFPRRHYSMVSAFTGIAGGLGQLVSAAPLSALLTGLGWEASFLAAGAVNLLVGALVLAVLRDRPDGRPAPSHAFPSVRESLAEALSHRGPRIGMAAHSVIMVPFTVLGVLWGYPLLEEGYGLSTRAAGLLLTAAMVLPMALAPFLGRIPGSRPRLRKPMALVLAWTVTLLWLGVVLWPGGLPPFPVTAAVVLLSAFASVLAPSVSFDYARDGLPEQRTGTASGLVNMCGFTAVMLGVVGAGVLLEFGGADASFQTAFAPMTALCLTASTAMTVLLCRADR</sequence>
<evidence type="ECO:0000256" key="3">
    <source>
        <dbReference type="ARBA" id="ARBA00022692"/>
    </source>
</evidence>
<evidence type="ECO:0000256" key="4">
    <source>
        <dbReference type="ARBA" id="ARBA00022989"/>
    </source>
</evidence>
<dbReference type="PANTHER" id="PTHR43124">
    <property type="entry name" value="PURINE EFFLUX PUMP PBUE"/>
    <property type="match status" value="1"/>
</dbReference>
<keyword evidence="5 7" id="KW-0472">Membrane</keyword>
<feature type="transmembrane region" description="Helical" evidence="7">
    <location>
        <begin position="71"/>
        <end position="91"/>
    </location>
</feature>
<feature type="transmembrane region" description="Helical" evidence="7">
    <location>
        <begin position="277"/>
        <end position="297"/>
    </location>
</feature>
<protein>
    <submittedName>
        <fullName evidence="9">Transporter</fullName>
    </submittedName>
</protein>
<dbReference type="Proteomes" id="UP000074382">
    <property type="component" value="Unassembled WGS sequence"/>
</dbReference>
<dbReference type="OrthoDB" id="4332123at2"/>
<feature type="transmembrane region" description="Helical" evidence="7">
    <location>
        <begin position="375"/>
        <end position="395"/>
    </location>
</feature>
<evidence type="ECO:0000256" key="1">
    <source>
        <dbReference type="ARBA" id="ARBA00004651"/>
    </source>
</evidence>
<gene>
    <name evidence="9" type="ORF">AC529_17830</name>
</gene>
<dbReference type="EMBL" id="LGEM01000127">
    <property type="protein sequence ID" value="KUP95423.1"/>
    <property type="molecule type" value="Genomic_DNA"/>
</dbReference>
<dbReference type="PROSITE" id="PS50850">
    <property type="entry name" value="MFS"/>
    <property type="match status" value="1"/>
</dbReference>
<feature type="transmembrane region" description="Helical" evidence="7">
    <location>
        <begin position="33"/>
        <end position="51"/>
    </location>
</feature>
<evidence type="ECO:0000313" key="10">
    <source>
        <dbReference type="Proteomes" id="UP000074382"/>
    </source>
</evidence>
<keyword evidence="10" id="KW-1185">Reference proteome</keyword>
<dbReference type="GO" id="GO:0005886">
    <property type="term" value="C:plasma membrane"/>
    <property type="evidence" value="ECO:0007669"/>
    <property type="project" value="UniProtKB-SubCell"/>
</dbReference>
<dbReference type="PANTHER" id="PTHR43124:SF3">
    <property type="entry name" value="CHLORAMPHENICOL EFFLUX PUMP RV0191"/>
    <property type="match status" value="1"/>
</dbReference>
<dbReference type="InterPro" id="IPR020846">
    <property type="entry name" value="MFS_dom"/>
</dbReference>
<dbReference type="AlphaFoldDB" id="A0A147KDR1"/>
<evidence type="ECO:0000256" key="2">
    <source>
        <dbReference type="ARBA" id="ARBA00022475"/>
    </source>
</evidence>
<dbReference type="Pfam" id="PF07690">
    <property type="entry name" value="MFS_1"/>
    <property type="match status" value="1"/>
</dbReference>
<evidence type="ECO:0000256" key="5">
    <source>
        <dbReference type="ARBA" id="ARBA00023136"/>
    </source>
</evidence>
<evidence type="ECO:0000313" key="9">
    <source>
        <dbReference type="EMBL" id="KUP95423.1"/>
    </source>
</evidence>
<feature type="transmembrane region" description="Helical" evidence="7">
    <location>
        <begin position="407"/>
        <end position="427"/>
    </location>
</feature>
<dbReference type="InterPro" id="IPR011701">
    <property type="entry name" value="MFS"/>
</dbReference>
<comment type="subcellular location">
    <subcellularLocation>
        <location evidence="1">Cell membrane</location>
        <topology evidence="1">Multi-pass membrane protein</topology>
    </subcellularLocation>
</comment>
<feature type="transmembrane region" description="Helical" evidence="7">
    <location>
        <begin position="335"/>
        <end position="355"/>
    </location>
</feature>
<proteinExistence type="predicted"/>
<feature type="transmembrane region" description="Helical" evidence="7">
    <location>
        <begin position="191"/>
        <end position="211"/>
    </location>
</feature>
<keyword evidence="3 7" id="KW-0812">Transmembrane</keyword>